<keyword evidence="2" id="KW-1185">Reference proteome</keyword>
<name>A0A1I5SY43_9RHOB</name>
<evidence type="ECO:0000313" key="1">
    <source>
        <dbReference type="EMBL" id="SFP75571.1"/>
    </source>
</evidence>
<dbReference type="Proteomes" id="UP000199356">
    <property type="component" value="Unassembled WGS sequence"/>
</dbReference>
<reference evidence="1 2" key="1">
    <citation type="submission" date="2016-10" db="EMBL/GenBank/DDBJ databases">
        <authorList>
            <person name="de Groot N.N."/>
        </authorList>
    </citation>
    <scope>NUCLEOTIDE SEQUENCE [LARGE SCALE GENOMIC DNA]</scope>
    <source>
        <strain evidence="1 2">DSM 19547</strain>
    </source>
</reference>
<dbReference type="OrthoDB" id="7876148at2"/>
<dbReference type="EMBL" id="FOXA01000012">
    <property type="protein sequence ID" value="SFP75571.1"/>
    <property type="molecule type" value="Genomic_DNA"/>
</dbReference>
<sequence length="69" mass="7498">MQILEDVADQLARDTLAAVAKTGDESLEQQVSEALGSSSQTLQEAFLTAIRVRKAERRALALLARAEKD</sequence>
<dbReference type="AlphaFoldDB" id="A0A1I5SY43"/>
<dbReference type="RefSeq" id="WP_093423328.1">
    <property type="nucleotide sequence ID" value="NZ_FOXA01000012.1"/>
</dbReference>
<accession>A0A1I5SY43</accession>
<protein>
    <submittedName>
        <fullName evidence="1">Uncharacterized protein</fullName>
    </submittedName>
</protein>
<dbReference type="STRING" id="441119.SAMN04488047_11245"/>
<organism evidence="1 2">
    <name type="scientific">Tranquillimonas alkanivorans</name>
    <dbReference type="NCBI Taxonomy" id="441119"/>
    <lineage>
        <taxon>Bacteria</taxon>
        <taxon>Pseudomonadati</taxon>
        <taxon>Pseudomonadota</taxon>
        <taxon>Alphaproteobacteria</taxon>
        <taxon>Rhodobacterales</taxon>
        <taxon>Roseobacteraceae</taxon>
        <taxon>Tranquillimonas</taxon>
    </lineage>
</organism>
<gene>
    <name evidence="1" type="ORF">SAMN04488047_11245</name>
</gene>
<evidence type="ECO:0000313" key="2">
    <source>
        <dbReference type="Proteomes" id="UP000199356"/>
    </source>
</evidence>
<proteinExistence type="predicted"/>